<dbReference type="EMBL" id="LGTC01000001">
    <property type="protein sequence ID" value="KNY28792.1"/>
    <property type="molecule type" value="Genomic_DNA"/>
</dbReference>
<comment type="caution">
    <text evidence="1">The sequence shown here is derived from an EMBL/GenBank/DDBJ whole genome shotgun (WGS) entry which is preliminary data.</text>
</comment>
<gene>
    <name evidence="1" type="ORF">Bccel_4066</name>
</gene>
<evidence type="ECO:0000313" key="2">
    <source>
        <dbReference type="Proteomes" id="UP000036923"/>
    </source>
</evidence>
<dbReference type="STRING" id="398512.Bccel_4066"/>
<dbReference type="eggNOG" id="ENOG50338XB">
    <property type="taxonomic scope" value="Bacteria"/>
</dbReference>
<dbReference type="Proteomes" id="UP000036923">
    <property type="component" value="Unassembled WGS sequence"/>
</dbReference>
<keyword evidence="2" id="KW-1185">Reference proteome</keyword>
<reference evidence="2" key="1">
    <citation type="submission" date="2015-07" db="EMBL/GenBank/DDBJ databases">
        <title>Near-Complete Genome Sequence of the Cellulolytic Bacterium Bacteroides (Pseudobacteroides) cellulosolvens ATCC 35603.</title>
        <authorList>
            <person name="Dassa B."/>
            <person name="Utturkar S.M."/>
            <person name="Klingeman D.M."/>
            <person name="Hurt R.A."/>
            <person name="Keller M."/>
            <person name="Xu J."/>
            <person name="Reddy Y.H.K."/>
            <person name="Borovok I."/>
            <person name="Grinberg I.R."/>
            <person name="Lamed R."/>
            <person name="Zhivin O."/>
            <person name="Bayer E.A."/>
            <person name="Brown S.D."/>
        </authorList>
    </citation>
    <scope>NUCLEOTIDE SEQUENCE [LARGE SCALE GENOMIC DNA]</scope>
    <source>
        <strain evidence="2">DSM 2933</strain>
    </source>
</reference>
<dbReference type="RefSeq" id="WP_036936220.1">
    <property type="nucleotide sequence ID" value="NZ_JQKC01000002.1"/>
</dbReference>
<accession>A0A0L6JTQ2</accession>
<evidence type="ECO:0000313" key="1">
    <source>
        <dbReference type="EMBL" id="KNY28792.1"/>
    </source>
</evidence>
<proteinExistence type="predicted"/>
<dbReference type="OrthoDB" id="2084477at2"/>
<dbReference type="AlphaFoldDB" id="A0A0L6JTQ2"/>
<sequence length="78" mass="9040">MTVLKVTPIRNVLIGKGCFKSERADMFYNKVVNDGAKVEVFDVSDRKQKELTVCELNKRNHRMIINNKRYFICSIVAC</sequence>
<name>A0A0L6JTQ2_9FIRM</name>
<protein>
    <submittedName>
        <fullName evidence="1">Uncharacterized protein</fullName>
    </submittedName>
</protein>
<organism evidence="1 2">
    <name type="scientific">Pseudobacteroides cellulosolvens ATCC 35603 = DSM 2933</name>
    <dbReference type="NCBI Taxonomy" id="398512"/>
    <lineage>
        <taxon>Bacteria</taxon>
        <taxon>Bacillati</taxon>
        <taxon>Bacillota</taxon>
        <taxon>Clostridia</taxon>
        <taxon>Eubacteriales</taxon>
        <taxon>Oscillospiraceae</taxon>
        <taxon>Pseudobacteroides</taxon>
    </lineage>
</organism>